<name>A0A6P7Z866_9AMPH</name>
<evidence type="ECO:0000313" key="14">
    <source>
        <dbReference type="RefSeq" id="XP_030075562.1"/>
    </source>
</evidence>
<dbReference type="SMART" id="SM00186">
    <property type="entry name" value="FBG"/>
    <property type="match status" value="1"/>
</dbReference>
<keyword evidence="8" id="KW-1216">Complement system impairing toxin</keyword>
<keyword evidence="5" id="KW-0800">Toxin</keyword>
<dbReference type="GeneID" id="115480795"/>
<keyword evidence="10" id="KW-0379">Hydroxylation</keyword>
<keyword evidence="7" id="KW-1015">Disulfide bond</keyword>
<dbReference type="Gene3D" id="3.90.215.10">
    <property type="entry name" value="Gamma Fibrinogen, chain A, domain 1"/>
    <property type="match status" value="1"/>
</dbReference>
<dbReference type="GO" id="GO:0003823">
    <property type="term" value="F:antigen binding"/>
    <property type="evidence" value="ECO:0007669"/>
    <property type="project" value="TreeGrafter"/>
</dbReference>
<dbReference type="FunFam" id="3.90.215.10:FF:000001">
    <property type="entry name" value="Tenascin isoform 1"/>
    <property type="match status" value="1"/>
</dbReference>
<evidence type="ECO:0000256" key="8">
    <source>
        <dbReference type="ARBA" id="ARBA00023220"/>
    </source>
</evidence>
<dbReference type="CTD" id="8547"/>
<dbReference type="GO" id="GO:0001867">
    <property type="term" value="P:complement activation, lectin pathway"/>
    <property type="evidence" value="ECO:0007669"/>
    <property type="project" value="TreeGrafter"/>
</dbReference>
<dbReference type="InterPro" id="IPR036056">
    <property type="entry name" value="Fibrinogen-like_C"/>
</dbReference>
<comment type="similarity">
    <text evidence="3">Belongs to the ficolin lectin family. Veficolin subfamily.</text>
</comment>
<sequence>MSLCRNVVSCLALSILILTPVKVSPEETVSDSSSQLKPLSQCGLDKAVFFQGQPGIPGVPGFHGTNGLPGAKGDKGSPGLPGMAGFPGIPGKQGPKGDRAEEGTRARNCKELQDAGHTLSGWYMVKVSTGKELHVFCDMETDQGGWLVFQRRQDGSVDFYRNWKDYEKGFGRQDSEFWLGNENIHLLTSTGTYKLRIDVNDFEGQSGFAEYTNFKILGEEEKYKLLVGSYSNGTMGDSLRGHSNFTFSTKDVDNDIYGGSCAQMYKGAWWYSNCHNSNLNGLYLKGNHTSYANGINWSAHKGYHYSYKYVAMKIRPETA</sequence>
<keyword evidence="6 11" id="KW-0732">Signal</keyword>
<dbReference type="Pfam" id="PF00147">
    <property type="entry name" value="Fibrinogen_C"/>
    <property type="match status" value="1"/>
</dbReference>
<evidence type="ECO:0000259" key="12">
    <source>
        <dbReference type="PROSITE" id="PS51406"/>
    </source>
</evidence>
<feature type="chain" id="PRO_5027798672" evidence="11">
    <location>
        <begin position="26"/>
        <end position="319"/>
    </location>
</feature>
<evidence type="ECO:0000256" key="2">
    <source>
        <dbReference type="ARBA" id="ARBA00004613"/>
    </source>
</evidence>
<dbReference type="GO" id="GO:0097367">
    <property type="term" value="F:carbohydrate derivative binding"/>
    <property type="evidence" value="ECO:0007669"/>
    <property type="project" value="TreeGrafter"/>
</dbReference>
<dbReference type="FunCoup" id="A0A6P7Z866">
    <property type="interactions" value="53"/>
</dbReference>
<reference evidence="13" key="1">
    <citation type="submission" date="2024-06" db="UniProtKB">
        <authorList>
            <consortium name="RefSeq"/>
        </authorList>
    </citation>
    <scope>NUCLEOTIDE SEQUENCE [LARGE SCALE GENOMIC DNA]</scope>
</reference>
<dbReference type="GO" id="GO:0005615">
    <property type="term" value="C:extracellular space"/>
    <property type="evidence" value="ECO:0007669"/>
    <property type="project" value="TreeGrafter"/>
</dbReference>
<dbReference type="NCBIfam" id="NF040941">
    <property type="entry name" value="GGGWT_bact"/>
    <property type="match status" value="1"/>
</dbReference>
<keyword evidence="13" id="KW-1185">Reference proteome</keyword>
<keyword evidence="9" id="KW-1199">Hemostasis impairing toxin</keyword>
<keyword evidence="4" id="KW-0964">Secreted</keyword>
<dbReference type="InterPro" id="IPR002181">
    <property type="entry name" value="Fibrinogen_a/b/g_C_dom"/>
</dbReference>
<protein>
    <submittedName>
        <fullName evidence="14">Ficolin-3</fullName>
    </submittedName>
</protein>
<dbReference type="PANTHER" id="PTHR19143">
    <property type="entry name" value="FIBRINOGEN/TENASCIN/ANGIOPOEITIN"/>
    <property type="match status" value="1"/>
</dbReference>
<evidence type="ECO:0000256" key="11">
    <source>
        <dbReference type="SAM" id="SignalP"/>
    </source>
</evidence>
<dbReference type="InterPro" id="IPR014716">
    <property type="entry name" value="Fibrinogen_a/b/g_C_1"/>
</dbReference>
<dbReference type="PANTHER" id="PTHR19143:SF415">
    <property type="entry name" value="FICOLIN-3"/>
    <property type="match status" value="1"/>
</dbReference>
<dbReference type="KEGG" id="muo:115480795"/>
<organism evidence="13 14">
    <name type="scientific">Microcaecilia unicolor</name>
    <dbReference type="NCBI Taxonomy" id="1415580"/>
    <lineage>
        <taxon>Eukaryota</taxon>
        <taxon>Metazoa</taxon>
        <taxon>Chordata</taxon>
        <taxon>Craniata</taxon>
        <taxon>Vertebrata</taxon>
        <taxon>Euteleostomi</taxon>
        <taxon>Amphibia</taxon>
        <taxon>Gymnophiona</taxon>
        <taxon>Siphonopidae</taxon>
        <taxon>Microcaecilia</taxon>
    </lineage>
</organism>
<dbReference type="GO" id="GO:0090729">
    <property type="term" value="F:toxin activity"/>
    <property type="evidence" value="ECO:0007669"/>
    <property type="project" value="UniProtKB-KW"/>
</dbReference>
<evidence type="ECO:0000256" key="1">
    <source>
        <dbReference type="ARBA" id="ARBA00003654"/>
    </source>
</evidence>
<dbReference type="InterPro" id="IPR008160">
    <property type="entry name" value="Collagen"/>
</dbReference>
<dbReference type="AlphaFoldDB" id="A0A6P7Z866"/>
<accession>A0A6P7Z866</accession>
<evidence type="ECO:0000256" key="9">
    <source>
        <dbReference type="ARBA" id="ARBA00023240"/>
    </source>
</evidence>
<dbReference type="PROSITE" id="PS00514">
    <property type="entry name" value="FIBRINOGEN_C_1"/>
    <property type="match status" value="1"/>
</dbReference>
<feature type="signal peptide" evidence="11">
    <location>
        <begin position="1"/>
        <end position="25"/>
    </location>
</feature>
<evidence type="ECO:0000313" key="13">
    <source>
        <dbReference type="Proteomes" id="UP000515156"/>
    </source>
</evidence>
<feature type="domain" description="Fibrinogen C-terminal" evidence="12">
    <location>
        <begin position="100"/>
        <end position="318"/>
    </location>
</feature>
<evidence type="ECO:0000256" key="10">
    <source>
        <dbReference type="ARBA" id="ARBA00023278"/>
    </source>
</evidence>
<proteinExistence type="inferred from homology"/>
<dbReference type="InterPro" id="IPR050373">
    <property type="entry name" value="Fibrinogen_C-term_domain"/>
</dbReference>
<dbReference type="Proteomes" id="UP000515156">
    <property type="component" value="Chromosome 11"/>
</dbReference>
<dbReference type="RefSeq" id="XP_030075562.1">
    <property type="nucleotide sequence ID" value="XM_030219702.1"/>
</dbReference>
<dbReference type="GO" id="GO:0005102">
    <property type="term" value="F:signaling receptor binding"/>
    <property type="evidence" value="ECO:0007669"/>
    <property type="project" value="TreeGrafter"/>
</dbReference>
<evidence type="ECO:0000256" key="7">
    <source>
        <dbReference type="ARBA" id="ARBA00023157"/>
    </source>
</evidence>
<evidence type="ECO:0000256" key="5">
    <source>
        <dbReference type="ARBA" id="ARBA00022656"/>
    </source>
</evidence>
<dbReference type="PROSITE" id="PS51406">
    <property type="entry name" value="FIBRINOGEN_C_2"/>
    <property type="match status" value="1"/>
</dbReference>
<dbReference type="CDD" id="cd00087">
    <property type="entry name" value="FReD"/>
    <property type="match status" value="1"/>
</dbReference>
<comment type="function">
    <text evidence="1">Initiates complement activation and/or interferes in platelet aggregation and/or blood coagulation.</text>
</comment>
<gene>
    <name evidence="14" type="primary">FCN3</name>
</gene>
<dbReference type="InParanoid" id="A0A6P7Z866"/>
<dbReference type="InterPro" id="IPR020837">
    <property type="entry name" value="Fibrinogen_CS"/>
</dbReference>
<evidence type="ECO:0000256" key="4">
    <source>
        <dbReference type="ARBA" id="ARBA00022525"/>
    </source>
</evidence>
<comment type="subcellular location">
    <subcellularLocation>
        <location evidence="2">Secreted</location>
    </subcellularLocation>
</comment>
<evidence type="ECO:0000256" key="3">
    <source>
        <dbReference type="ARBA" id="ARBA00006932"/>
    </source>
</evidence>
<evidence type="ECO:0000256" key="6">
    <source>
        <dbReference type="ARBA" id="ARBA00022729"/>
    </source>
</evidence>
<dbReference type="Pfam" id="PF01391">
    <property type="entry name" value="Collagen"/>
    <property type="match status" value="1"/>
</dbReference>
<reference evidence="14" key="2">
    <citation type="submission" date="2025-08" db="UniProtKB">
        <authorList>
            <consortium name="RefSeq"/>
        </authorList>
    </citation>
    <scope>IDENTIFICATION</scope>
</reference>
<dbReference type="OrthoDB" id="7735550at2759"/>
<dbReference type="SUPFAM" id="SSF56496">
    <property type="entry name" value="Fibrinogen C-terminal domain-like"/>
    <property type="match status" value="1"/>
</dbReference>